<comment type="caution">
    <text evidence="3">The sequence shown here is derived from an EMBL/GenBank/DDBJ whole genome shotgun (WGS) entry which is preliminary data.</text>
</comment>
<keyword evidence="1" id="KW-0732">Signal</keyword>
<dbReference type="Proteomes" id="UP000626109">
    <property type="component" value="Unassembled WGS sequence"/>
</dbReference>
<sequence length="234" mass="25462">MVFLRNALLAATTWCFFIQQTDAGVKGFGIVFSVEPMMGSCGGGTELHIAGSGFSYATQVLINGRPCNIFEPSLKDGELTCYSPPNDAGWYEVSVVYTSGHVAYLRGAKFRYHGRYTPIVNYISAASPVQGNVTFWGDLKRVLESNQREMLEATGEKRNATEIMHAYLGPGLEVMADKGGLNEFRCDLIETPTINKGICEVGAGTPAGYYNFTYVLEDGLSGHGYGKAMSDSWV</sequence>
<feature type="signal peptide" evidence="1">
    <location>
        <begin position="1"/>
        <end position="23"/>
    </location>
</feature>
<dbReference type="EMBL" id="CAJNNW010028060">
    <property type="protein sequence ID" value="CAE8694476.1"/>
    <property type="molecule type" value="Genomic_DNA"/>
</dbReference>
<evidence type="ECO:0000313" key="3">
    <source>
        <dbReference type="EMBL" id="CAE8694476.1"/>
    </source>
</evidence>
<dbReference type="SUPFAM" id="SSF81296">
    <property type="entry name" value="E set domains"/>
    <property type="match status" value="1"/>
</dbReference>
<reference evidence="3" key="1">
    <citation type="submission" date="2021-02" db="EMBL/GenBank/DDBJ databases">
        <authorList>
            <person name="Dougan E. K."/>
            <person name="Rhodes N."/>
            <person name="Thang M."/>
            <person name="Chan C."/>
        </authorList>
    </citation>
    <scope>NUCLEOTIDE SEQUENCE</scope>
</reference>
<evidence type="ECO:0000256" key="1">
    <source>
        <dbReference type="SAM" id="SignalP"/>
    </source>
</evidence>
<evidence type="ECO:0000313" key="4">
    <source>
        <dbReference type="Proteomes" id="UP000626109"/>
    </source>
</evidence>
<accession>A0A813K4B2</accession>
<feature type="domain" description="IPT/TIG" evidence="2">
    <location>
        <begin position="33"/>
        <end position="101"/>
    </location>
</feature>
<evidence type="ECO:0000259" key="2">
    <source>
        <dbReference type="Pfam" id="PF01833"/>
    </source>
</evidence>
<dbReference type="Pfam" id="PF01833">
    <property type="entry name" value="TIG"/>
    <property type="match status" value="1"/>
</dbReference>
<dbReference type="AlphaFoldDB" id="A0A813K4B2"/>
<gene>
    <name evidence="3" type="ORF">PGLA2088_LOCUS28878</name>
</gene>
<feature type="non-terminal residue" evidence="3">
    <location>
        <position position="234"/>
    </location>
</feature>
<organism evidence="3 4">
    <name type="scientific">Polarella glacialis</name>
    <name type="common">Dinoflagellate</name>
    <dbReference type="NCBI Taxonomy" id="89957"/>
    <lineage>
        <taxon>Eukaryota</taxon>
        <taxon>Sar</taxon>
        <taxon>Alveolata</taxon>
        <taxon>Dinophyceae</taxon>
        <taxon>Suessiales</taxon>
        <taxon>Suessiaceae</taxon>
        <taxon>Polarella</taxon>
    </lineage>
</organism>
<dbReference type="InterPro" id="IPR013783">
    <property type="entry name" value="Ig-like_fold"/>
</dbReference>
<name>A0A813K4B2_POLGL</name>
<dbReference type="InterPro" id="IPR002909">
    <property type="entry name" value="IPT_dom"/>
</dbReference>
<protein>
    <recommendedName>
        <fullName evidence="2">IPT/TIG domain-containing protein</fullName>
    </recommendedName>
</protein>
<dbReference type="InterPro" id="IPR014756">
    <property type="entry name" value="Ig_E-set"/>
</dbReference>
<feature type="chain" id="PRO_5032402004" description="IPT/TIG domain-containing protein" evidence="1">
    <location>
        <begin position="24"/>
        <end position="234"/>
    </location>
</feature>
<dbReference type="Gene3D" id="2.60.40.10">
    <property type="entry name" value="Immunoglobulins"/>
    <property type="match status" value="1"/>
</dbReference>
<proteinExistence type="predicted"/>